<dbReference type="FunFam" id="3.40.50.2300:FF:000078">
    <property type="entry name" value="D-xylose ABC transporter substrate-binding protein"/>
    <property type="match status" value="1"/>
</dbReference>
<dbReference type="InterPro" id="IPR025997">
    <property type="entry name" value="SBP_2_dom"/>
</dbReference>
<dbReference type="SUPFAM" id="SSF53822">
    <property type="entry name" value="Periplasmic binding protein-like I"/>
    <property type="match status" value="1"/>
</dbReference>
<protein>
    <recommendedName>
        <fullName evidence="8">D-xylose-binding periplasmic protein</fullName>
    </recommendedName>
</protein>
<dbReference type="Gene3D" id="3.40.50.2300">
    <property type="match status" value="2"/>
</dbReference>
<evidence type="ECO:0000313" key="10">
    <source>
        <dbReference type="EMBL" id="RMQ74580.1"/>
    </source>
</evidence>
<keyword evidence="3" id="KW-0813">Transport</keyword>
<dbReference type="GO" id="GO:0030288">
    <property type="term" value="C:outer membrane-bounded periplasmic space"/>
    <property type="evidence" value="ECO:0007669"/>
    <property type="project" value="TreeGrafter"/>
</dbReference>
<sequence>MRSPTTSTHKPSAVGRNCLKEWSTALSTPEARLNGRRSDILTTNLCPRRPTTFYSCTGITLHIMKCLSNNNKRTHPMNTLKRTLLASALALLSLPVMADSAHPKIGFSIDDLRLERWSRDRDYFVAAAEKLDAKVYVQSADANEQKQISQIENLISRGVDVLVIVPFNATVLTNAVAEAKKAGIKVVSYDRLILNADIDAYISFDNEKVGEMQAGGVLKAAPKGNYFLLGGAPTDNNAKILREGQMKVLQPAIDKGDIKIVGQQWVKEWNPTEALSIVENALTRNNNKIDGIVASNDATAGGAIQALAAQKLAGKVPISGQDADLAAVKRVIDGTQTMTVYKPLKLIASEAAKLSVQLVRNEKPAFTAQYDNGSKKVDTILLTPTPLTKDNIDLLEKDGFYTKAQMGGQ</sequence>
<evidence type="ECO:0000256" key="2">
    <source>
        <dbReference type="ARBA" id="ARBA00007639"/>
    </source>
</evidence>
<dbReference type="PANTHER" id="PTHR30036:SF1">
    <property type="entry name" value="D-XYLOSE-BINDING PERIPLASMIC PROTEIN"/>
    <property type="match status" value="1"/>
</dbReference>
<evidence type="ECO:0000256" key="6">
    <source>
        <dbReference type="ARBA" id="ARBA00022764"/>
    </source>
</evidence>
<keyword evidence="4" id="KW-0762">Sugar transport</keyword>
<proteinExistence type="inferred from homology"/>
<dbReference type="InterPro" id="IPR050555">
    <property type="entry name" value="Bact_Solute-Bind_Prot2"/>
</dbReference>
<comment type="function">
    <text evidence="7">Involved in the high-affinity D-xylose membrane transport system. Binds with high affinity to xylose.</text>
</comment>
<dbReference type="AlphaFoldDB" id="A0A3M4P8N2"/>
<dbReference type="NCBIfam" id="TIGR02634">
    <property type="entry name" value="xylF"/>
    <property type="match status" value="1"/>
</dbReference>
<dbReference type="CDD" id="cd19991">
    <property type="entry name" value="PBP1_ABC_xylose_binding"/>
    <property type="match status" value="1"/>
</dbReference>
<comment type="similarity">
    <text evidence="2">Belongs to the bacterial solute-binding protein 2 family.</text>
</comment>
<accession>A0A3M4P8N2</accession>
<dbReference type="GO" id="GO:0048029">
    <property type="term" value="F:monosaccharide binding"/>
    <property type="evidence" value="ECO:0007669"/>
    <property type="project" value="InterPro"/>
</dbReference>
<feature type="domain" description="Periplasmic binding protein" evidence="9">
    <location>
        <begin position="105"/>
        <end position="363"/>
    </location>
</feature>
<gene>
    <name evidence="10" type="ORF">ALP98_05273</name>
</gene>
<dbReference type="InterPro" id="IPR028082">
    <property type="entry name" value="Peripla_BP_I"/>
</dbReference>
<evidence type="ECO:0000256" key="4">
    <source>
        <dbReference type="ARBA" id="ARBA00022597"/>
    </source>
</evidence>
<evidence type="ECO:0000256" key="7">
    <source>
        <dbReference type="ARBA" id="ARBA00054884"/>
    </source>
</evidence>
<comment type="subcellular location">
    <subcellularLocation>
        <location evidence="1">Periplasm</location>
    </subcellularLocation>
</comment>
<dbReference type="InterPro" id="IPR013456">
    <property type="entry name" value="XylF"/>
</dbReference>
<dbReference type="Proteomes" id="UP000271866">
    <property type="component" value="Unassembled WGS sequence"/>
</dbReference>
<keyword evidence="5" id="KW-0732">Signal</keyword>
<dbReference type="STRING" id="33069.AO065_10805"/>
<evidence type="ECO:0000313" key="11">
    <source>
        <dbReference type="Proteomes" id="UP000271866"/>
    </source>
</evidence>
<reference evidence="10 11" key="1">
    <citation type="submission" date="2018-08" db="EMBL/GenBank/DDBJ databases">
        <title>Recombination of ecologically and evolutionarily significant loci maintains genetic cohesion in the Pseudomonas syringae species complex.</title>
        <authorList>
            <person name="Dillon M."/>
            <person name="Thakur S."/>
            <person name="Almeida R.N.D."/>
            <person name="Weir B.S."/>
            <person name="Guttman D.S."/>
        </authorList>
    </citation>
    <scope>NUCLEOTIDE SEQUENCE [LARGE SCALE GENOMIC DNA]</scope>
    <source>
        <strain evidence="10 11">ICMP 11296</strain>
    </source>
</reference>
<keyword evidence="6" id="KW-0574">Periplasm</keyword>
<dbReference type="Pfam" id="PF13407">
    <property type="entry name" value="Peripla_BP_4"/>
    <property type="match status" value="1"/>
</dbReference>
<evidence type="ECO:0000256" key="8">
    <source>
        <dbReference type="ARBA" id="ARBA00071234"/>
    </source>
</evidence>
<evidence type="ECO:0000256" key="1">
    <source>
        <dbReference type="ARBA" id="ARBA00004418"/>
    </source>
</evidence>
<dbReference type="EMBL" id="RBRK01000100">
    <property type="protein sequence ID" value="RMQ74580.1"/>
    <property type="molecule type" value="Genomic_DNA"/>
</dbReference>
<evidence type="ECO:0000256" key="3">
    <source>
        <dbReference type="ARBA" id="ARBA00022448"/>
    </source>
</evidence>
<organism evidence="10 11">
    <name type="scientific">Pseudomonas viridiflava</name>
    <name type="common">Phytomonas viridiflava</name>
    <dbReference type="NCBI Taxonomy" id="33069"/>
    <lineage>
        <taxon>Bacteria</taxon>
        <taxon>Pseudomonadati</taxon>
        <taxon>Pseudomonadota</taxon>
        <taxon>Gammaproteobacteria</taxon>
        <taxon>Pseudomonadales</taxon>
        <taxon>Pseudomonadaceae</taxon>
        <taxon>Pseudomonas</taxon>
    </lineage>
</organism>
<dbReference type="PANTHER" id="PTHR30036">
    <property type="entry name" value="D-XYLOSE-BINDING PERIPLASMIC PROTEIN"/>
    <property type="match status" value="1"/>
</dbReference>
<name>A0A3M4P8N2_PSEVI</name>
<dbReference type="GO" id="GO:0015753">
    <property type="term" value="P:D-xylose transmembrane transport"/>
    <property type="evidence" value="ECO:0007669"/>
    <property type="project" value="InterPro"/>
</dbReference>
<evidence type="ECO:0000259" key="9">
    <source>
        <dbReference type="Pfam" id="PF13407"/>
    </source>
</evidence>
<evidence type="ECO:0000256" key="5">
    <source>
        <dbReference type="ARBA" id="ARBA00022729"/>
    </source>
</evidence>
<comment type="caution">
    <text evidence="10">The sequence shown here is derived from an EMBL/GenBank/DDBJ whole genome shotgun (WGS) entry which is preliminary data.</text>
</comment>